<feature type="binding site" evidence="11">
    <location>
        <position position="659"/>
    </location>
    <ligand>
        <name>Ca(2+)</name>
        <dbReference type="ChEBI" id="CHEBI:29108"/>
        <label>2</label>
    </ligand>
</feature>
<feature type="binding site" evidence="11">
    <location>
        <position position="657"/>
    </location>
    <ligand>
        <name>Ca(2+)</name>
        <dbReference type="ChEBI" id="CHEBI:29108"/>
        <label>2</label>
    </ligand>
</feature>
<feature type="transmembrane region" description="Helical" evidence="15">
    <location>
        <begin position="469"/>
        <end position="491"/>
    </location>
</feature>
<dbReference type="OrthoDB" id="444119at2759"/>
<name>A0A0L0D5E1_THETB</name>
<protein>
    <submittedName>
        <fullName evidence="17">Polycystin-2</fullName>
    </submittedName>
</protein>
<evidence type="ECO:0000256" key="15">
    <source>
        <dbReference type="SAM" id="Phobius"/>
    </source>
</evidence>
<evidence type="ECO:0000313" key="17">
    <source>
        <dbReference type="EMBL" id="KNC47301.1"/>
    </source>
</evidence>
<dbReference type="Gene3D" id="1.10.287.70">
    <property type="match status" value="1"/>
</dbReference>
<keyword evidence="11" id="KW-0106">Calcium</keyword>
<feature type="transmembrane region" description="Helical" evidence="15">
    <location>
        <begin position="385"/>
        <end position="404"/>
    </location>
</feature>
<feature type="transmembrane region" description="Helical" evidence="15">
    <location>
        <begin position="535"/>
        <end position="556"/>
    </location>
</feature>
<dbReference type="InterPro" id="IPR003915">
    <property type="entry name" value="PKD_2"/>
</dbReference>
<evidence type="ECO:0000313" key="18">
    <source>
        <dbReference type="Proteomes" id="UP000054408"/>
    </source>
</evidence>
<reference evidence="17 18" key="1">
    <citation type="submission" date="2010-05" db="EMBL/GenBank/DDBJ databases">
        <title>The Genome Sequence of Thecamonas trahens ATCC 50062.</title>
        <authorList>
            <consortium name="The Broad Institute Genome Sequencing Platform"/>
            <person name="Russ C."/>
            <person name="Cuomo C."/>
            <person name="Shea T."/>
            <person name="Young S.K."/>
            <person name="Zeng Q."/>
            <person name="Koehrsen M."/>
            <person name="Haas B."/>
            <person name="Borodovsky M."/>
            <person name="Guigo R."/>
            <person name="Alvarado L."/>
            <person name="Berlin A."/>
            <person name="Bochicchio J."/>
            <person name="Borenstein D."/>
            <person name="Chapman S."/>
            <person name="Chen Z."/>
            <person name="Freedman E."/>
            <person name="Gellesch M."/>
            <person name="Goldberg J."/>
            <person name="Griggs A."/>
            <person name="Gujja S."/>
            <person name="Heilman E."/>
            <person name="Heiman D."/>
            <person name="Hepburn T."/>
            <person name="Howarth C."/>
            <person name="Jen D."/>
            <person name="Larson L."/>
            <person name="Mehta T."/>
            <person name="Park D."/>
            <person name="Pearson M."/>
            <person name="Roberts A."/>
            <person name="Saif S."/>
            <person name="Shenoy N."/>
            <person name="Sisk P."/>
            <person name="Stolte C."/>
            <person name="Sykes S."/>
            <person name="Thomson T."/>
            <person name="Walk T."/>
            <person name="White J."/>
            <person name="Yandava C."/>
            <person name="Burger G."/>
            <person name="Gray M.W."/>
            <person name="Holland P.W.H."/>
            <person name="King N."/>
            <person name="Lang F.B.F."/>
            <person name="Roger A.J."/>
            <person name="Ruiz-Trillo I."/>
            <person name="Lander E."/>
            <person name="Nusbaum C."/>
        </authorList>
    </citation>
    <scope>NUCLEOTIDE SEQUENCE [LARGE SCALE GENOMIC DNA]</scope>
    <source>
        <strain evidence="17 18">ATCC 50062</strain>
    </source>
</reference>
<feature type="binding site" evidence="11">
    <location>
        <position position="661"/>
    </location>
    <ligand>
        <name>Ca(2+)</name>
        <dbReference type="ChEBI" id="CHEBI:29108"/>
        <label>2</label>
    </ligand>
</feature>
<evidence type="ECO:0000256" key="3">
    <source>
        <dbReference type="ARBA" id="ARBA00007200"/>
    </source>
</evidence>
<dbReference type="GO" id="GO:0005509">
    <property type="term" value="F:calcium ion binding"/>
    <property type="evidence" value="ECO:0007669"/>
    <property type="project" value="InterPro"/>
</dbReference>
<evidence type="ECO:0000256" key="4">
    <source>
        <dbReference type="ARBA" id="ARBA00022673"/>
    </source>
</evidence>
<dbReference type="GO" id="GO:0005886">
    <property type="term" value="C:plasma membrane"/>
    <property type="evidence" value="ECO:0007669"/>
    <property type="project" value="UniProtKB-SubCell"/>
</dbReference>
<keyword evidence="11" id="KW-0109">Calcium transport</keyword>
<feature type="region of interest" description="Disordered" evidence="14">
    <location>
        <begin position="1"/>
        <end position="81"/>
    </location>
</feature>
<keyword evidence="11" id="KW-0479">Metal-binding</keyword>
<keyword evidence="11" id="KW-0406">Ion transport</keyword>
<dbReference type="RefSeq" id="XP_013759642.1">
    <property type="nucleotide sequence ID" value="XM_013904188.1"/>
</dbReference>
<keyword evidence="4 11" id="KW-0107">Calcium channel</keyword>
<feature type="coiled-coil region" evidence="13">
    <location>
        <begin position="666"/>
        <end position="693"/>
    </location>
</feature>
<dbReference type="PRINTS" id="PR01433">
    <property type="entry name" value="POLYCYSTIN2"/>
</dbReference>
<dbReference type="PANTHER" id="PTHR10877:SF183">
    <property type="entry name" value="AT14535P-RELATED"/>
    <property type="match status" value="1"/>
</dbReference>
<evidence type="ECO:0000256" key="11">
    <source>
        <dbReference type="PIRSR" id="PIRSR603915-1"/>
    </source>
</evidence>
<feature type="domain" description="EF-hand" evidence="16">
    <location>
        <begin position="644"/>
        <end position="679"/>
    </location>
</feature>
<feature type="disulfide bond" evidence="12">
    <location>
        <begin position="206"/>
        <end position="221"/>
    </location>
</feature>
<dbReference type="PROSITE" id="PS50222">
    <property type="entry name" value="EF_HAND_2"/>
    <property type="match status" value="1"/>
</dbReference>
<keyword evidence="5 15" id="KW-0812">Transmembrane</keyword>
<evidence type="ECO:0000256" key="1">
    <source>
        <dbReference type="ARBA" id="ARBA00004541"/>
    </source>
</evidence>
<dbReference type="SUPFAM" id="SSF47473">
    <property type="entry name" value="EF-hand"/>
    <property type="match status" value="1"/>
</dbReference>
<evidence type="ECO:0000256" key="14">
    <source>
        <dbReference type="SAM" id="MobiDB-lite"/>
    </source>
</evidence>
<dbReference type="InterPro" id="IPR051223">
    <property type="entry name" value="Polycystin"/>
</dbReference>
<comment type="subcellular location">
    <subcellularLocation>
        <location evidence="2">Cell membrane</location>
        <topology evidence="2">Multi-pass membrane protein</topology>
    </subcellularLocation>
    <subcellularLocation>
        <location evidence="1">Cytoplasmic vesicle</location>
    </subcellularLocation>
</comment>
<dbReference type="SMART" id="SM00054">
    <property type="entry name" value="EFh"/>
    <property type="match status" value="1"/>
</dbReference>
<feature type="binding site" evidence="11">
    <location>
        <position position="668"/>
    </location>
    <ligand>
        <name>Ca(2+)</name>
        <dbReference type="ChEBI" id="CHEBI:29108"/>
        <label>2</label>
    </ligand>
</feature>
<proteinExistence type="inferred from homology"/>
<evidence type="ECO:0000256" key="7">
    <source>
        <dbReference type="ARBA" id="ARBA00023136"/>
    </source>
</evidence>
<dbReference type="Pfam" id="PF20519">
    <property type="entry name" value="Polycystin_dom"/>
    <property type="match status" value="1"/>
</dbReference>
<dbReference type="Pfam" id="PF08016">
    <property type="entry name" value="PKD_channel"/>
    <property type="match status" value="1"/>
</dbReference>
<organism evidence="17 18">
    <name type="scientific">Thecamonas trahens ATCC 50062</name>
    <dbReference type="NCBI Taxonomy" id="461836"/>
    <lineage>
        <taxon>Eukaryota</taxon>
        <taxon>Apusozoa</taxon>
        <taxon>Apusomonadida</taxon>
        <taxon>Apusomonadidae</taxon>
        <taxon>Thecamonas</taxon>
    </lineage>
</organism>
<dbReference type="CDD" id="cd00051">
    <property type="entry name" value="EFh"/>
    <property type="match status" value="1"/>
</dbReference>
<dbReference type="GeneID" id="25563312"/>
<feature type="transmembrane region" description="Helical" evidence="15">
    <location>
        <begin position="348"/>
        <end position="365"/>
    </location>
</feature>
<accession>A0A0L0D5E1</accession>
<feature type="transmembrane region" description="Helical" evidence="15">
    <location>
        <begin position="101"/>
        <end position="118"/>
    </location>
</feature>
<evidence type="ECO:0000259" key="16">
    <source>
        <dbReference type="PROSITE" id="PS50222"/>
    </source>
</evidence>
<comment type="similarity">
    <text evidence="3">Belongs to the polycystin family.</text>
</comment>
<evidence type="ECO:0000256" key="12">
    <source>
        <dbReference type="PIRSR" id="PIRSR603915-2"/>
    </source>
</evidence>
<evidence type="ECO:0000256" key="5">
    <source>
        <dbReference type="ARBA" id="ARBA00022692"/>
    </source>
</evidence>
<feature type="region of interest" description="Disordered" evidence="14">
    <location>
        <begin position="761"/>
        <end position="789"/>
    </location>
</feature>
<dbReference type="GO" id="GO:0005262">
    <property type="term" value="F:calcium channel activity"/>
    <property type="evidence" value="ECO:0007669"/>
    <property type="project" value="UniProtKB-KW"/>
</dbReference>
<evidence type="ECO:0000256" key="8">
    <source>
        <dbReference type="ARBA" id="ARBA00023180"/>
    </source>
</evidence>
<feature type="compositionally biased region" description="Low complexity" evidence="14">
    <location>
        <begin position="1"/>
        <end position="14"/>
    </location>
</feature>
<evidence type="ECO:0000256" key="2">
    <source>
        <dbReference type="ARBA" id="ARBA00004651"/>
    </source>
</evidence>
<dbReference type="eggNOG" id="KOG3599">
    <property type="taxonomic scope" value="Eukaryota"/>
</dbReference>
<evidence type="ECO:0000256" key="9">
    <source>
        <dbReference type="ARBA" id="ARBA00023303"/>
    </source>
</evidence>
<keyword evidence="11" id="KW-0813">Transport</keyword>
<dbReference type="Proteomes" id="UP000054408">
    <property type="component" value="Unassembled WGS sequence"/>
</dbReference>
<keyword evidence="18" id="KW-1185">Reference proteome</keyword>
<keyword evidence="9 11" id="KW-0407">Ion channel</keyword>
<feature type="transmembrane region" description="Helical" evidence="15">
    <location>
        <begin position="424"/>
        <end position="448"/>
    </location>
</feature>
<keyword evidence="10" id="KW-0968">Cytoplasmic vesicle</keyword>
<dbReference type="EMBL" id="GL349446">
    <property type="protein sequence ID" value="KNC47301.1"/>
    <property type="molecule type" value="Genomic_DNA"/>
</dbReference>
<keyword evidence="7 15" id="KW-0472">Membrane</keyword>
<evidence type="ECO:0000256" key="6">
    <source>
        <dbReference type="ARBA" id="ARBA00022989"/>
    </source>
</evidence>
<dbReference type="InterPro" id="IPR046791">
    <property type="entry name" value="Polycystin_dom"/>
</dbReference>
<sequence length="789" mass="87757">MSSSSSSTASASSANGGTKPATKSGETIRLDEPEELPPIANEVAIPLEPVNGGGGEHGAGARDEAGEASKSNDVEGGQTRTQQVTGYVLRARDVVMASLEVVLYILFLVAFCLMAYGARNSTYSYHYNALMKDLFLEEEFPVSSSHILKNFYDCATIEEVWQYLNGPFLAGLADNGSNGPDGYIYGVNRLIGMARLRQLRVKPGKCPLLGAFKSSFAVQGCLAPYKEQYESRETFSAGTAPFRYASESEVGGFEVLGRITRYDGGGFVEYFNGTSSDASKMAFLQTNNWLDVQTRVVVVDFSTYNANINMFFVGQMVFEFLPSGGVVPSSVFRVIRFYRYPPTASGRFQIFLELTVAAFVLFYVLQELFEMKQKGIGYLSDGWNFFDIVNLLLFITLFVFRIIITVEFNKLQLTNFEGSLRYYNFTNLVTLSSAEFNILSLNGFLLFFKVLKYARFSKSALIITKTIKRAVLGIAALTVMVMFLLLGFAFFGNQSFGTDVDSYRTFTFSLLTMVRGLLGELDFESLWANNRLMGPIFYLAFVILFVFILMSVYISVIDDAYGRVQDKYENRPNPHALWMTSLKDYAAGHMPAKVKSWREALRKQKEIERAQRGVLAADTNNDDKIDRSEAQALLAQQQDMAQYLGVDNVDDLFAMYDADQDGQLDLEEQAAIMARLEEERARYSAICQDLATDGAADDSDLPPPSAHTAMRLRALAAADDDRDELGTRVESLETLVASLHGKLDVALDFLRSITAQQARARRRRRTASVNLSQLADARPAHARPSSTMQ</sequence>
<feature type="compositionally biased region" description="Basic and acidic residues" evidence="14">
    <location>
        <begin position="59"/>
        <end position="73"/>
    </location>
</feature>
<dbReference type="InterPro" id="IPR013122">
    <property type="entry name" value="PKD1_2_channel"/>
</dbReference>
<dbReference type="PANTHER" id="PTHR10877">
    <property type="entry name" value="POLYCYSTIN FAMILY MEMBER"/>
    <property type="match status" value="1"/>
</dbReference>
<keyword evidence="8" id="KW-0325">Glycoprotein</keyword>
<dbReference type="OMA" id="AFSQFDR"/>
<dbReference type="GO" id="GO:0031410">
    <property type="term" value="C:cytoplasmic vesicle"/>
    <property type="evidence" value="ECO:0007669"/>
    <property type="project" value="UniProtKB-SubCell"/>
</dbReference>
<keyword evidence="6 15" id="KW-1133">Transmembrane helix</keyword>
<dbReference type="Gene3D" id="1.10.238.10">
    <property type="entry name" value="EF-hand"/>
    <property type="match status" value="1"/>
</dbReference>
<gene>
    <name evidence="17" type="ORF">AMSG_03735</name>
</gene>
<dbReference type="InterPro" id="IPR011992">
    <property type="entry name" value="EF-hand-dom_pair"/>
</dbReference>
<dbReference type="InterPro" id="IPR002048">
    <property type="entry name" value="EF_hand_dom"/>
</dbReference>
<evidence type="ECO:0000256" key="13">
    <source>
        <dbReference type="SAM" id="Coils"/>
    </source>
</evidence>
<keyword evidence="13" id="KW-0175">Coiled coil</keyword>
<dbReference type="AlphaFoldDB" id="A0A0L0D5E1"/>
<evidence type="ECO:0000256" key="10">
    <source>
        <dbReference type="ARBA" id="ARBA00023329"/>
    </source>
</evidence>